<evidence type="ECO:0000313" key="1">
    <source>
        <dbReference type="EMBL" id="CUN25924.1"/>
    </source>
</evidence>
<proteinExistence type="predicted"/>
<dbReference type="AlphaFoldDB" id="A0A173VFU1"/>
<organism evidence="1 2">
    <name type="scientific">Eubacterium ramulus</name>
    <dbReference type="NCBI Taxonomy" id="39490"/>
    <lineage>
        <taxon>Bacteria</taxon>
        <taxon>Bacillati</taxon>
        <taxon>Bacillota</taxon>
        <taxon>Clostridia</taxon>
        <taxon>Eubacteriales</taxon>
        <taxon>Eubacteriaceae</taxon>
        <taxon>Eubacterium</taxon>
    </lineage>
</organism>
<dbReference type="Proteomes" id="UP000095492">
    <property type="component" value="Unassembled WGS sequence"/>
</dbReference>
<protein>
    <submittedName>
        <fullName evidence="1">Uncharacterized protein</fullName>
    </submittedName>
</protein>
<name>A0A173VFU1_EUBRA</name>
<sequence>MPPFRIMKMSLFFLFQIHIMDKSYIIAFWSPIQTLHPQFCLDYFIPLLRKFGDIQCIDFQSRRDPRTMHMLQQADLVVIGLPADSAYFYSFFCEHWISFSNVCYAILDYFPSLQQETDHLCRQYRIPEQSVLRFPYNAHFLETLRRGKSFFRHCQPKSTSLSSTENQRLFLTELACAARRILNTLDETLLLQTPDIIQSFR</sequence>
<dbReference type="EMBL" id="CYYA01000029">
    <property type="protein sequence ID" value="CUN25924.1"/>
    <property type="molecule type" value="Genomic_DNA"/>
</dbReference>
<reference evidence="1 2" key="1">
    <citation type="submission" date="2015-09" db="EMBL/GenBank/DDBJ databases">
        <authorList>
            <consortium name="Pathogen Informatics"/>
        </authorList>
    </citation>
    <scope>NUCLEOTIDE SEQUENCE [LARGE SCALE GENOMIC DNA]</scope>
    <source>
        <strain evidence="1 2">2789STDY5608891</strain>
    </source>
</reference>
<gene>
    <name evidence="1" type="ORF">ERS852448_02875</name>
</gene>
<evidence type="ECO:0000313" key="2">
    <source>
        <dbReference type="Proteomes" id="UP000095492"/>
    </source>
</evidence>
<accession>A0A173VFU1</accession>